<dbReference type="VEuPathDB" id="AmoebaDB:NF0062070"/>
<dbReference type="GO" id="GO:0005737">
    <property type="term" value="C:cytoplasm"/>
    <property type="evidence" value="ECO:0007669"/>
    <property type="project" value="TreeGrafter"/>
</dbReference>
<dbReference type="OrthoDB" id="5370059at2759"/>
<dbReference type="EMBL" id="VFQX01000034">
    <property type="protein sequence ID" value="KAF0977391.1"/>
    <property type="molecule type" value="Genomic_DNA"/>
</dbReference>
<dbReference type="PANTHER" id="PTHR45982">
    <property type="entry name" value="REGULATOR OF CHROMOSOME CONDENSATION"/>
    <property type="match status" value="1"/>
</dbReference>
<accession>A0A6A5BSR4</accession>
<reference evidence="3 4" key="1">
    <citation type="journal article" date="2019" name="Sci. Rep.">
        <title>Nanopore sequencing improves the draft genome of the human pathogenic amoeba Naegleria fowleri.</title>
        <authorList>
            <person name="Liechti N."/>
            <person name="Schurch N."/>
            <person name="Bruggmann R."/>
            <person name="Wittwer M."/>
        </authorList>
    </citation>
    <scope>NUCLEOTIDE SEQUENCE [LARGE SCALE GENOMIC DNA]</scope>
    <source>
        <strain evidence="3 4">ATCC 30894</strain>
    </source>
</reference>
<feature type="repeat" description="RCC1" evidence="1">
    <location>
        <begin position="559"/>
        <end position="624"/>
    </location>
</feature>
<proteinExistence type="predicted"/>
<dbReference type="AlphaFoldDB" id="A0A6A5BSR4"/>
<feature type="region of interest" description="Disordered" evidence="2">
    <location>
        <begin position="694"/>
        <end position="722"/>
    </location>
</feature>
<evidence type="ECO:0000256" key="2">
    <source>
        <dbReference type="SAM" id="MobiDB-lite"/>
    </source>
</evidence>
<evidence type="ECO:0000313" key="3">
    <source>
        <dbReference type="EMBL" id="KAF0977391.1"/>
    </source>
</evidence>
<sequence>MNDHNNQTRRSEKENTTDPSSSSSSTSSTCNFSNRNNPSTTPSSSSYTLFNPSSCSYCYHSKLDSLLSDYLPCSSRDLREYYGTEHFVELCSILATSCCNTKEQQQYYNSFMNKNFSLGSQLTASSQQEIENTVVANLFVSPTERQAMVNAITLKAIKLVIDPSTAKIALNFHPRFEHSLGFLPGRTFVVMGNNESNCLGCSTHEWLKFITGDTGLELKNPQTMFLPENFEDDQEDLFESLKLSPKIYSISDSSSEIEFVSTGHDFSIFLFKCGCIGLCGTWSEGSAPLFRYTWSKPLKTVCPSMFATFFISSDCKSIYSWGFNSQGQGSTKVGDAFVLPRRVDPNLYNNESIKLVKIGSENSYLITENDKLFVSGCNRNHELGIPWKDITEGNDNDTTTFHFDYPIQDNILELIKERKIISQFTQIDYLPKNITLVDLSIGEKHVFVLTGDGEIYFTGQNSHGQLGYEDITEQWTFQKHKWTDENNTRIRLIHCFANSTLWVTVNDEVYICGDNALCEMGMKDTESCIMTPILHPTLSYQGISKFFGTNNIFALTYDGRIYCWGSNENNELGLDEETLCDNPNGIETPVRNYFLEGISRTVWERGYKLELSAGFNHTIVYFKNISKMVTMMFSKLEQASKGSEYASSFSDISIRIIEMTENGIEHGMTKDENGIENTHSESLLVKRKLSTSLSSSYGEEDEESNNSTSLHYGGGHTKKSKP</sequence>
<evidence type="ECO:0000256" key="1">
    <source>
        <dbReference type="PROSITE-ProRule" id="PRU00235"/>
    </source>
</evidence>
<keyword evidence="4" id="KW-1185">Reference proteome</keyword>
<dbReference type="VEuPathDB" id="AmoebaDB:FDP41_003383"/>
<dbReference type="InterPro" id="IPR051553">
    <property type="entry name" value="Ran_GTPase-activating"/>
</dbReference>
<name>A0A6A5BSR4_NAEFO</name>
<feature type="compositionally biased region" description="Low complexity" evidence="2">
    <location>
        <begin position="17"/>
        <end position="46"/>
    </location>
</feature>
<dbReference type="SUPFAM" id="SSF50985">
    <property type="entry name" value="RCC1/BLIP-II"/>
    <property type="match status" value="2"/>
</dbReference>
<dbReference type="Pfam" id="PF13540">
    <property type="entry name" value="RCC1_2"/>
    <property type="match status" value="2"/>
</dbReference>
<dbReference type="VEuPathDB" id="AmoebaDB:NfTy_071740"/>
<feature type="region of interest" description="Disordered" evidence="2">
    <location>
        <begin position="1"/>
        <end position="46"/>
    </location>
</feature>
<dbReference type="PROSITE" id="PS50012">
    <property type="entry name" value="RCC1_3"/>
    <property type="match status" value="1"/>
</dbReference>
<protein>
    <submittedName>
        <fullName evidence="3">Uncharacterized protein</fullName>
    </submittedName>
</protein>
<dbReference type="PANTHER" id="PTHR45982:SF1">
    <property type="entry name" value="REGULATOR OF CHROMOSOME CONDENSATION"/>
    <property type="match status" value="1"/>
</dbReference>
<dbReference type="OMA" id="EDITEQW"/>
<dbReference type="Gene3D" id="2.130.10.30">
    <property type="entry name" value="Regulator of chromosome condensation 1/beta-lactamase-inhibitor protein II"/>
    <property type="match status" value="1"/>
</dbReference>
<dbReference type="PRINTS" id="PR00633">
    <property type="entry name" value="RCCNDNSATION"/>
</dbReference>
<evidence type="ECO:0000313" key="4">
    <source>
        <dbReference type="Proteomes" id="UP000444721"/>
    </source>
</evidence>
<dbReference type="GO" id="GO:0005085">
    <property type="term" value="F:guanyl-nucleotide exchange factor activity"/>
    <property type="evidence" value="ECO:0007669"/>
    <property type="project" value="TreeGrafter"/>
</dbReference>
<comment type="caution">
    <text evidence="3">The sequence shown here is derived from an EMBL/GenBank/DDBJ whole genome shotgun (WGS) entry which is preliminary data.</text>
</comment>
<dbReference type="GeneID" id="68110601"/>
<organism evidence="3 4">
    <name type="scientific">Naegleria fowleri</name>
    <name type="common">Brain eating amoeba</name>
    <dbReference type="NCBI Taxonomy" id="5763"/>
    <lineage>
        <taxon>Eukaryota</taxon>
        <taxon>Discoba</taxon>
        <taxon>Heterolobosea</taxon>
        <taxon>Tetramitia</taxon>
        <taxon>Eutetramitia</taxon>
        <taxon>Vahlkampfiidae</taxon>
        <taxon>Naegleria</taxon>
    </lineage>
</organism>
<dbReference type="Proteomes" id="UP000444721">
    <property type="component" value="Unassembled WGS sequence"/>
</dbReference>
<dbReference type="InterPro" id="IPR009091">
    <property type="entry name" value="RCC1/BLIP-II"/>
</dbReference>
<dbReference type="InterPro" id="IPR000408">
    <property type="entry name" value="Reg_chr_condens"/>
</dbReference>
<dbReference type="RefSeq" id="XP_044562104.1">
    <property type="nucleotide sequence ID" value="XM_044706681.1"/>
</dbReference>
<gene>
    <name evidence="3" type="ORF">FDP41_003383</name>
</gene>